<accession>A0A1A8IGR3</accession>
<sequence>QLTCICDRMNRPPEGSSGEVLPGSLPVSASHPLLQRHLATDAAVEPRPWRSPPPSRSQMGGWA</sequence>
<evidence type="ECO:0000256" key="1">
    <source>
        <dbReference type="SAM" id="MobiDB-lite"/>
    </source>
</evidence>
<evidence type="ECO:0000313" key="2">
    <source>
        <dbReference type="EMBL" id="SBQ95615.1"/>
    </source>
</evidence>
<dbReference type="AlphaFoldDB" id="A0A1A8IGR3"/>
<feature type="non-terminal residue" evidence="2">
    <location>
        <position position="63"/>
    </location>
</feature>
<feature type="non-terminal residue" evidence="2">
    <location>
        <position position="1"/>
    </location>
</feature>
<name>A0A1A8IGR3_NOTKU</name>
<feature type="region of interest" description="Disordered" evidence="1">
    <location>
        <begin position="1"/>
        <end position="63"/>
    </location>
</feature>
<proteinExistence type="predicted"/>
<gene>
    <name evidence="2" type="primary">Nfu_g_1_000842</name>
</gene>
<protein>
    <submittedName>
        <fullName evidence="2">Uncharacterized protein</fullName>
    </submittedName>
</protein>
<dbReference type="EMBL" id="HAED01009403">
    <property type="protein sequence ID" value="SBQ95615.1"/>
    <property type="molecule type" value="Transcribed_RNA"/>
</dbReference>
<reference evidence="2" key="1">
    <citation type="submission" date="2016-05" db="EMBL/GenBank/DDBJ databases">
        <authorList>
            <person name="Lavstsen T."/>
            <person name="Jespersen J.S."/>
        </authorList>
    </citation>
    <scope>NUCLEOTIDE SEQUENCE</scope>
    <source>
        <tissue evidence="2">Brain</tissue>
    </source>
</reference>
<organism evidence="2">
    <name type="scientific">Nothobranchius kuhntae</name>
    <name type="common">Beira killifish</name>
    <dbReference type="NCBI Taxonomy" id="321403"/>
    <lineage>
        <taxon>Eukaryota</taxon>
        <taxon>Metazoa</taxon>
        <taxon>Chordata</taxon>
        <taxon>Craniata</taxon>
        <taxon>Vertebrata</taxon>
        <taxon>Euteleostomi</taxon>
        <taxon>Actinopterygii</taxon>
        <taxon>Neopterygii</taxon>
        <taxon>Teleostei</taxon>
        <taxon>Neoteleostei</taxon>
        <taxon>Acanthomorphata</taxon>
        <taxon>Ovalentaria</taxon>
        <taxon>Atherinomorphae</taxon>
        <taxon>Cyprinodontiformes</taxon>
        <taxon>Nothobranchiidae</taxon>
        <taxon>Nothobranchius</taxon>
    </lineage>
</organism>
<reference evidence="2" key="2">
    <citation type="submission" date="2016-06" db="EMBL/GenBank/DDBJ databases">
        <title>The genome of a short-lived fish provides insights into sex chromosome evolution and the genetic control of aging.</title>
        <authorList>
            <person name="Reichwald K."/>
            <person name="Felder M."/>
            <person name="Petzold A."/>
            <person name="Koch P."/>
            <person name="Groth M."/>
            <person name="Platzer M."/>
        </authorList>
    </citation>
    <scope>NUCLEOTIDE SEQUENCE</scope>
    <source>
        <tissue evidence="2">Brain</tissue>
    </source>
</reference>